<evidence type="ECO:0000256" key="7">
    <source>
        <dbReference type="ARBA" id="ARBA00022927"/>
    </source>
</evidence>
<dbReference type="OrthoDB" id="9792439at2"/>
<evidence type="ECO:0000256" key="8">
    <source>
        <dbReference type="ARBA" id="ARBA00022989"/>
    </source>
</evidence>
<dbReference type="InterPro" id="IPR006260">
    <property type="entry name" value="TonB/TolA_C"/>
</dbReference>
<dbReference type="EMBL" id="SCFB01000006">
    <property type="protein sequence ID" value="RZI45813.1"/>
    <property type="molecule type" value="Genomic_DNA"/>
</dbReference>
<keyword evidence="6" id="KW-0812">Transmembrane</keyword>
<dbReference type="PANTHER" id="PTHR33446:SF2">
    <property type="entry name" value="PROTEIN TONB"/>
    <property type="match status" value="1"/>
</dbReference>
<evidence type="ECO:0000313" key="11">
    <source>
        <dbReference type="EMBL" id="RZI45813.1"/>
    </source>
</evidence>
<dbReference type="GO" id="GO:0015031">
    <property type="term" value="P:protein transport"/>
    <property type="evidence" value="ECO:0007669"/>
    <property type="project" value="UniProtKB-KW"/>
</dbReference>
<reference evidence="11 12" key="1">
    <citation type="submission" date="2018-10" db="EMBL/GenBank/DDBJ databases">
        <title>An updated phylogeny of the Alphaproteobacteria reveals that the parasitic Rickettsiales and Holosporales have independent origins.</title>
        <authorList>
            <person name="Munoz-Gomez S.A."/>
            <person name="Hess S."/>
            <person name="Burger G."/>
            <person name="Lang B.F."/>
            <person name="Susko E."/>
            <person name="Slamovits C.H."/>
            <person name="Roger A.J."/>
        </authorList>
    </citation>
    <scope>NUCLEOTIDE SEQUENCE [LARGE SCALE GENOMIC DNA]</scope>
    <source>
        <strain evidence="11">HOLO01</strain>
    </source>
</reference>
<dbReference type="AlphaFoldDB" id="A0A4Q7DG92"/>
<keyword evidence="9" id="KW-0472">Membrane</keyword>
<comment type="similarity">
    <text evidence="2">Belongs to the TonB family.</text>
</comment>
<dbReference type="GO" id="GO:0055085">
    <property type="term" value="P:transmembrane transport"/>
    <property type="evidence" value="ECO:0007669"/>
    <property type="project" value="InterPro"/>
</dbReference>
<evidence type="ECO:0000256" key="1">
    <source>
        <dbReference type="ARBA" id="ARBA00004383"/>
    </source>
</evidence>
<dbReference type="InterPro" id="IPR051045">
    <property type="entry name" value="TonB-dependent_transducer"/>
</dbReference>
<keyword evidence="7" id="KW-0653">Protein transport</keyword>
<evidence type="ECO:0000256" key="4">
    <source>
        <dbReference type="ARBA" id="ARBA00022475"/>
    </source>
</evidence>
<protein>
    <submittedName>
        <fullName evidence="11">Energy transducer TonB</fullName>
    </submittedName>
</protein>
<evidence type="ECO:0000313" key="12">
    <source>
        <dbReference type="Proteomes" id="UP000293550"/>
    </source>
</evidence>
<dbReference type="NCBIfam" id="TIGR01352">
    <property type="entry name" value="tonB_Cterm"/>
    <property type="match status" value="1"/>
</dbReference>
<comment type="subcellular location">
    <subcellularLocation>
        <location evidence="1">Cell inner membrane</location>
        <topology evidence="1">Single-pass membrane protein</topology>
        <orientation evidence="1">Periplasmic side</orientation>
    </subcellularLocation>
</comment>
<dbReference type="GO" id="GO:0031992">
    <property type="term" value="F:energy transducer activity"/>
    <property type="evidence" value="ECO:0007669"/>
    <property type="project" value="TreeGrafter"/>
</dbReference>
<evidence type="ECO:0000256" key="5">
    <source>
        <dbReference type="ARBA" id="ARBA00022519"/>
    </source>
</evidence>
<keyword evidence="8" id="KW-1133">Transmembrane helix</keyword>
<dbReference type="InterPro" id="IPR037682">
    <property type="entry name" value="TonB_C"/>
</dbReference>
<name>A0A4Q7DG92_9PROT</name>
<dbReference type="Gene3D" id="3.30.1150.10">
    <property type="match status" value="1"/>
</dbReference>
<dbReference type="PANTHER" id="PTHR33446">
    <property type="entry name" value="PROTEIN TONB-RELATED"/>
    <property type="match status" value="1"/>
</dbReference>
<keyword evidence="12" id="KW-1185">Reference proteome</keyword>
<dbReference type="RefSeq" id="WP_130154067.1">
    <property type="nucleotide sequence ID" value="NZ_SCFB01000006.1"/>
</dbReference>
<dbReference type="PROSITE" id="PS52015">
    <property type="entry name" value="TONB_CTD"/>
    <property type="match status" value="1"/>
</dbReference>
<dbReference type="GO" id="GO:0098797">
    <property type="term" value="C:plasma membrane protein complex"/>
    <property type="evidence" value="ECO:0007669"/>
    <property type="project" value="TreeGrafter"/>
</dbReference>
<feature type="domain" description="TonB C-terminal" evidence="10">
    <location>
        <begin position="100"/>
        <end position="190"/>
    </location>
</feature>
<keyword evidence="4" id="KW-1003">Cell membrane</keyword>
<dbReference type="Pfam" id="PF03544">
    <property type="entry name" value="TonB_C"/>
    <property type="match status" value="1"/>
</dbReference>
<dbReference type="Proteomes" id="UP000293550">
    <property type="component" value="Unassembled WGS sequence"/>
</dbReference>
<evidence type="ECO:0000256" key="2">
    <source>
        <dbReference type="ARBA" id="ARBA00006555"/>
    </source>
</evidence>
<gene>
    <name evidence="11" type="ORF">EQU50_05095</name>
</gene>
<accession>A0A4Q7DG92</accession>
<organism evidence="11 12">
    <name type="scientific">Candidatus Finniella inopinata</name>
    <dbReference type="NCBI Taxonomy" id="1696036"/>
    <lineage>
        <taxon>Bacteria</taxon>
        <taxon>Pseudomonadati</taxon>
        <taxon>Pseudomonadota</taxon>
        <taxon>Alphaproteobacteria</taxon>
        <taxon>Holosporales</taxon>
        <taxon>Candidatus Paracaedibacteraceae</taxon>
        <taxon>Candidatus Finniella</taxon>
    </lineage>
</organism>
<keyword evidence="5" id="KW-0997">Cell inner membrane</keyword>
<comment type="caution">
    <text evidence="11">The sequence shown here is derived from an EMBL/GenBank/DDBJ whole genome shotgun (WGS) entry which is preliminary data.</text>
</comment>
<evidence type="ECO:0000256" key="6">
    <source>
        <dbReference type="ARBA" id="ARBA00022692"/>
    </source>
</evidence>
<sequence length="190" mass="20627">MKLNKALPISLLLHGLAFAGTGWIVSVGDFKGETANVSRPVCVEVQWITPSSLSCLPPESIPLSQETGCLPQPPKRLHPKKMPPQPGPCSLQENPEDGMANVVLVPFPNNPVPTYPEEARRQGLKGEMIVTLTINAAGLVVKIDVKQGNDIAPILKEAVFEAVKKWRFTRHDKSGKPLSVTLPIVFNLEA</sequence>
<keyword evidence="3" id="KW-0813">Transport</keyword>
<proteinExistence type="inferred from homology"/>
<evidence type="ECO:0000256" key="9">
    <source>
        <dbReference type="ARBA" id="ARBA00023136"/>
    </source>
</evidence>
<dbReference type="SUPFAM" id="SSF74653">
    <property type="entry name" value="TolA/TonB C-terminal domain"/>
    <property type="match status" value="1"/>
</dbReference>
<evidence type="ECO:0000259" key="10">
    <source>
        <dbReference type="PROSITE" id="PS52015"/>
    </source>
</evidence>
<evidence type="ECO:0000256" key="3">
    <source>
        <dbReference type="ARBA" id="ARBA00022448"/>
    </source>
</evidence>